<dbReference type="GO" id="GO:0006351">
    <property type="term" value="P:DNA-templated transcription"/>
    <property type="evidence" value="ECO:0007669"/>
    <property type="project" value="InterPro"/>
</dbReference>
<protein>
    <recommendedName>
        <fullName evidence="1">DOG1 domain-containing protein</fullName>
    </recommendedName>
</protein>
<evidence type="ECO:0000313" key="2">
    <source>
        <dbReference type="EMBL" id="KAK3003711.1"/>
    </source>
</evidence>
<dbReference type="PANTHER" id="PTHR46354:SF7">
    <property type="entry name" value="PROTEIN DOG1-LIKE 1"/>
    <property type="match status" value="1"/>
</dbReference>
<dbReference type="PANTHER" id="PTHR46354">
    <property type="entry name" value="DOG1 DOMAIN-CONTAINING PROTEIN"/>
    <property type="match status" value="1"/>
</dbReference>
<evidence type="ECO:0000259" key="1">
    <source>
        <dbReference type="PROSITE" id="PS51806"/>
    </source>
</evidence>
<dbReference type="Proteomes" id="UP001188597">
    <property type="component" value="Unassembled WGS sequence"/>
</dbReference>
<sequence>MATSSGDQGQQNCCFQKWMHLQEVDLSELLQALTLSENGDRDARLSQLVQKMIKHFEDYIQQRNRLARDDVSAYFAPAWCTSLENSMLWIAGCRPSSFIRLVYVLCGSEIESRLTEFLQGARTGDLAELTSTQLSEINTLQSKTIKEEEELSGVLAGLQEDMADQPFVVIATTSSGTSESNGDAERALDEYAKGMASMLEDADQLRLSTLKEMISILTPVQAVDFLVASKKLHLCMHAWGLKRDHRHAWKRMK</sequence>
<keyword evidence="3" id="KW-1185">Reference proteome</keyword>
<reference evidence="2" key="1">
    <citation type="submission" date="2022-12" db="EMBL/GenBank/DDBJ databases">
        <title>Draft genome assemblies for two species of Escallonia (Escalloniales).</title>
        <authorList>
            <person name="Chanderbali A."/>
            <person name="Dervinis C."/>
            <person name="Anghel I."/>
            <person name="Soltis D."/>
            <person name="Soltis P."/>
            <person name="Zapata F."/>
        </authorList>
    </citation>
    <scope>NUCLEOTIDE SEQUENCE</scope>
    <source>
        <strain evidence="2">UCBG64.0493</strain>
        <tissue evidence="2">Leaf</tissue>
    </source>
</reference>
<dbReference type="PROSITE" id="PS51806">
    <property type="entry name" value="DOG1"/>
    <property type="match status" value="1"/>
</dbReference>
<dbReference type="GO" id="GO:0043565">
    <property type="term" value="F:sequence-specific DNA binding"/>
    <property type="evidence" value="ECO:0007669"/>
    <property type="project" value="InterPro"/>
</dbReference>
<proteinExistence type="predicted"/>
<dbReference type="EMBL" id="JAVXUP010002371">
    <property type="protein sequence ID" value="KAK3003711.1"/>
    <property type="molecule type" value="Genomic_DNA"/>
</dbReference>
<accession>A0AA88V861</accession>
<dbReference type="Pfam" id="PF14144">
    <property type="entry name" value="DOG1"/>
    <property type="match status" value="1"/>
</dbReference>
<dbReference type="AlphaFoldDB" id="A0AA88V861"/>
<evidence type="ECO:0000313" key="3">
    <source>
        <dbReference type="Proteomes" id="UP001188597"/>
    </source>
</evidence>
<gene>
    <name evidence="2" type="ORF">RJ639_019317</name>
</gene>
<organism evidence="2 3">
    <name type="scientific">Escallonia herrerae</name>
    <dbReference type="NCBI Taxonomy" id="1293975"/>
    <lineage>
        <taxon>Eukaryota</taxon>
        <taxon>Viridiplantae</taxon>
        <taxon>Streptophyta</taxon>
        <taxon>Embryophyta</taxon>
        <taxon>Tracheophyta</taxon>
        <taxon>Spermatophyta</taxon>
        <taxon>Magnoliopsida</taxon>
        <taxon>eudicotyledons</taxon>
        <taxon>Gunneridae</taxon>
        <taxon>Pentapetalae</taxon>
        <taxon>asterids</taxon>
        <taxon>campanulids</taxon>
        <taxon>Escalloniales</taxon>
        <taxon>Escalloniaceae</taxon>
        <taxon>Escallonia</taxon>
    </lineage>
</organism>
<dbReference type="InterPro" id="IPR025422">
    <property type="entry name" value="TGA_domain"/>
</dbReference>
<dbReference type="InterPro" id="IPR051886">
    <property type="entry name" value="Seed_Dev/Stress_Resp_Reg"/>
</dbReference>
<feature type="domain" description="DOG1" evidence="1">
    <location>
        <begin position="8"/>
        <end position="246"/>
    </location>
</feature>
<comment type="caution">
    <text evidence="2">The sequence shown here is derived from an EMBL/GenBank/DDBJ whole genome shotgun (WGS) entry which is preliminary data.</text>
</comment>
<name>A0AA88V861_9ASTE</name>